<keyword evidence="2" id="KW-1185">Reference proteome</keyword>
<accession>A0A397JLA1</accession>
<dbReference type="EMBL" id="PQFF01000058">
    <property type="protein sequence ID" value="RHZ85713.1"/>
    <property type="molecule type" value="Genomic_DNA"/>
</dbReference>
<comment type="caution">
    <text evidence="1">The sequence shown here is derived from an EMBL/GenBank/DDBJ whole genome shotgun (WGS) entry which is preliminary data.</text>
</comment>
<reference evidence="1 2" key="1">
    <citation type="submission" date="2018-08" db="EMBL/GenBank/DDBJ databases">
        <title>Genome and evolution of the arbuscular mycorrhizal fungus Diversispora epigaea (formerly Glomus versiforme) and its bacterial endosymbionts.</title>
        <authorList>
            <person name="Sun X."/>
            <person name="Fei Z."/>
            <person name="Harrison M."/>
        </authorList>
    </citation>
    <scope>NUCLEOTIDE SEQUENCE [LARGE SCALE GENOMIC DNA]</scope>
    <source>
        <strain evidence="1 2">IT104</strain>
    </source>
</reference>
<dbReference type="OrthoDB" id="1926212at2759"/>
<dbReference type="AlphaFoldDB" id="A0A397JLA1"/>
<proteinExistence type="predicted"/>
<organism evidence="1 2">
    <name type="scientific">Diversispora epigaea</name>
    <dbReference type="NCBI Taxonomy" id="1348612"/>
    <lineage>
        <taxon>Eukaryota</taxon>
        <taxon>Fungi</taxon>
        <taxon>Fungi incertae sedis</taxon>
        <taxon>Mucoromycota</taxon>
        <taxon>Glomeromycotina</taxon>
        <taxon>Glomeromycetes</taxon>
        <taxon>Diversisporales</taxon>
        <taxon>Diversisporaceae</taxon>
        <taxon>Diversispora</taxon>
    </lineage>
</organism>
<protein>
    <submittedName>
        <fullName evidence="1">Uncharacterized protein</fullName>
    </submittedName>
</protein>
<gene>
    <name evidence="1" type="ORF">Glove_61g3</name>
</gene>
<dbReference type="Proteomes" id="UP000266861">
    <property type="component" value="Unassembled WGS sequence"/>
</dbReference>
<sequence>MDFSKGSEKELDNVSTLRLRRETYQKLKITRENLLKLEWRYSSLTDFNNLLKMESDNALEFRSQWETYLKLELHYSSLIDFNNLLEKETNEDHEEKIFSIGTKGLLII</sequence>
<name>A0A397JLA1_9GLOM</name>
<evidence type="ECO:0000313" key="2">
    <source>
        <dbReference type="Proteomes" id="UP000266861"/>
    </source>
</evidence>
<evidence type="ECO:0000313" key="1">
    <source>
        <dbReference type="EMBL" id="RHZ85713.1"/>
    </source>
</evidence>